<dbReference type="OMA" id="MNPLKDS"/>
<dbReference type="EnsemblMetazoa" id="ASTEI08963-RA">
    <property type="protein sequence ID" value="ASTEI08963-PA"/>
    <property type="gene ID" value="ASTEI08963"/>
</dbReference>
<feature type="compositionally biased region" description="Low complexity" evidence="1">
    <location>
        <begin position="892"/>
        <end position="905"/>
    </location>
</feature>
<reference evidence="3" key="1">
    <citation type="journal article" date="2014" name="Genome Biol.">
        <title>Genome analysis of a major urban malaria vector mosquito, Anopheles stephensi.</title>
        <authorList>
            <person name="Jiang X."/>
            <person name="Peery A."/>
            <person name="Hall A.B."/>
            <person name="Sharma A."/>
            <person name="Chen X.G."/>
            <person name="Waterhouse R.M."/>
            <person name="Komissarov A."/>
            <person name="Riehle M.M."/>
            <person name="Shouche Y."/>
            <person name="Sharakhova M.V."/>
            <person name="Lawson D."/>
            <person name="Pakpour N."/>
            <person name="Arensburger P."/>
            <person name="Davidson V.L."/>
            <person name="Eiglmeier K."/>
            <person name="Emrich S."/>
            <person name="George P."/>
            <person name="Kennedy R.C."/>
            <person name="Mane S.P."/>
            <person name="Maslen G."/>
            <person name="Oringanje C."/>
            <person name="Qi Y."/>
            <person name="Settlage R."/>
            <person name="Tojo M."/>
            <person name="Tubio J.M."/>
            <person name="Unger M.F."/>
            <person name="Wang B."/>
            <person name="Vernick K.D."/>
            <person name="Ribeiro J.M."/>
            <person name="James A.A."/>
            <person name="Michel K."/>
            <person name="Riehle M.A."/>
            <person name="Luckhart S."/>
            <person name="Sharakhov I.V."/>
            <person name="Tu Z."/>
        </authorList>
    </citation>
    <scope>NUCLEOTIDE SEQUENCE [LARGE SCALE GENOMIC DNA]</scope>
    <source>
        <strain evidence="3">Indian</strain>
    </source>
</reference>
<evidence type="ECO:0000313" key="3">
    <source>
        <dbReference type="Proteomes" id="UP000076408"/>
    </source>
</evidence>
<feature type="region of interest" description="Disordered" evidence="1">
    <location>
        <begin position="779"/>
        <end position="918"/>
    </location>
</feature>
<feature type="compositionally biased region" description="Gly residues" evidence="1">
    <location>
        <begin position="808"/>
        <end position="819"/>
    </location>
</feature>
<accession>A0A182YKH7</accession>
<protein>
    <submittedName>
        <fullName evidence="2">DUF4776 domain-containing protein</fullName>
    </submittedName>
</protein>
<name>A0A182YKH7_ANOST</name>
<reference evidence="2" key="2">
    <citation type="submission" date="2020-05" db="UniProtKB">
        <authorList>
            <consortium name="EnsemblMetazoa"/>
        </authorList>
    </citation>
    <scope>IDENTIFICATION</scope>
    <source>
        <strain evidence="2">Indian</strain>
    </source>
</reference>
<dbReference type="PANTHER" id="PTHR39079">
    <property type="entry name" value="FI08034P-RELATED"/>
    <property type="match status" value="1"/>
</dbReference>
<dbReference type="STRING" id="30069.A0A182YKH7"/>
<feature type="region of interest" description="Disordered" evidence="1">
    <location>
        <begin position="434"/>
        <end position="502"/>
    </location>
</feature>
<dbReference type="AlphaFoldDB" id="A0A182YKH7"/>
<dbReference type="InterPro" id="IPR031949">
    <property type="entry name" value="DUF4776"/>
</dbReference>
<feature type="compositionally biased region" description="Polar residues" evidence="1">
    <location>
        <begin position="491"/>
        <end position="500"/>
    </location>
</feature>
<dbReference type="Pfam" id="PF16003">
    <property type="entry name" value="DUF4776"/>
    <property type="match status" value="1"/>
</dbReference>
<feature type="compositionally biased region" description="Gly residues" evidence="1">
    <location>
        <begin position="873"/>
        <end position="888"/>
    </location>
</feature>
<dbReference type="PANTHER" id="PTHR39079:SF1">
    <property type="entry name" value="GH11706P-RELATED"/>
    <property type="match status" value="1"/>
</dbReference>
<organism evidence="2 3">
    <name type="scientific">Anopheles stephensi</name>
    <name type="common">Indo-Pakistan malaria mosquito</name>
    <dbReference type="NCBI Taxonomy" id="30069"/>
    <lineage>
        <taxon>Eukaryota</taxon>
        <taxon>Metazoa</taxon>
        <taxon>Ecdysozoa</taxon>
        <taxon>Arthropoda</taxon>
        <taxon>Hexapoda</taxon>
        <taxon>Insecta</taxon>
        <taxon>Pterygota</taxon>
        <taxon>Neoptera</taxon>
        <taxon>Endopterygota</taxon>
        <taxon>Diptera</taxon>
        <taxon>Nematocera</taxon>
        <taxon>Culicoidea</taxon>
        <taxon>Culicidae</taxon>
        <taxon>Anophelinae</taxon>
        <taxon>Anopheles</taxon>
    </lineage>
</organism>
<dbReference type="Proteomes" id="UP000076408">
    <property type="component" value="Unassembled WGS sequence"/>
</dbReference>
<evidence type="ECO:0000256" key="1">
    <source>
        <dbReference type="SAM" id="MobiDB-lite"/>
    </source>
</evidence>
<evidence type="ECO:0000313" key="2">
    <source>
        <dbReference type="EnsemblMetazoa" id="ASTEI08963-PA"/>
    </source>
</evidence>
<feature type="compositionally biased region" description="Polar residues" evidence="1">
    <location>
        <begin position="906"/>
        <end position="915"/>
    </location>
</feature>
<proteinExistence type="predicted"/>
<keyword evidence="3" id="KW-1185">Reference proteome</keyword>
<feature type="compositionally biased region" description="Polar residues" evidence="1">
    <location>
        <begin position="782"/>
        <end position="793"/>
    </location>
</feature>
<dbReference type="VEuPathDB" id="VectorBase:ASTEI08963"/>
<dbReference type="VEuPathDB" id="VectorBase:ASTE005592"/>
<dbReference type="VEuPathDB" id="VectorBase:ASTEI20_041507"/>
<sequence>MVISVEPSEMFWDTPSGPYQDESVVSPESYSLMFFIKLLELSNRNEDEEYTVSLHCVGGGDSVTGTLAILNEKKPGDVVSLQADKEKFVRFLKENSINVRIKPNDSTVYKGVLKLSGSKVMNFEPDVESSTPVEEQFPVHDDADQVVGMITMILQVVHNASAVDPLSNADVIYRINDNKLKTSDKQDADLRQLLVCTECSMPRTSNNGSGCEYEIVDGILHRKGISSTERIIEQIKDKINRAKLDETFGQRESISNTGNEASHKFCAECGGMSISGETCKAGVRPSRTRSSHKMAQTRYSGYATGEEAAAPPVHMKNASKIAIRCCERCKACLDWLPSECCCPKCGYKPSKEKISLKPGLPPYFKNSPEQGPLPNGKEVSLHDSDTIVASSPSCQLCHICQTRCIDCANQISQQGNSKTSSSFICAPVQPKPVIDPTQTSARPITRRPWRTGRPSHGPKTAPVKLQGSAKGKRTEEMKQVYGGKGGKECKNQPTTTTGKSRISAGQIRKSYNANLRQIKRQNRKLYSYRFGKRHPGIVVGHRTCMRQDPLVPPHMGWQWDICPPGIDKRRPGWRPGAVRQPIKQLMQHFLKCYPLDNLPVSKKKSVGFHTEDPAQGDHKQKPTLHITKQNGVYSITMNPLKDSDTLKTTDDPYLPCKPIKFKLVKDPHRTKLYQLRDTLKRKGLPLCGCKELTDCEHCTDREKRIITEEIRRSAKVLGLPAKTNISDVPSGSESELDVEFTPPSAIIRPDAHKPDVAVAETQYNIQDFQLKPVADGKDIKSKASTRGGVSNQGKGDAAPGSKAVTQKGGTGKKAGGGAAGAPDASNTKVRISVAKAKGSGGVAKGNEPAGKGSKNTDGADLSRTTQGQQGRPRQGGAGAVGEGTGGGSNQRSTNGKNTGSSNSTKVHVQQRSTLSKAKPNGIDSALVCQRNPVGPQSLMVGCCPTVTYCCYPTQCLP</sequence>